<dbReference type="GO" id="GO:0005198">
    <property type="term" value="F:structural molecule activity"/>
    <property type="evidence" value="ECO:0007669"/>
    <property type="project" value="InterPro"/>
</dbReference>
<dbReference type="EMBL" id="FLQY01000120">
    <property type="protein sequence ID" value="SBT07037.1"/>
    <property type="molecule type" value="Genomic_DNA"/>
</dbReference>
<accession>A0A1A8XRE4</accession>
<evidence type="ECO:0000313" key="1">
    <source>
        <dbReference type="EMBL" id="SBT07037.1"/>
    </source>
</evidence>
<dbReference type="RefSeq" id="WP_186410724.1">
    <property type="nucleotide sequence ID" value="NZ_FLQY01000120.1"/>
</dbReference>
<dbReference type="Pfam" id="PF06841">
    <property type="entry name" value="Phage_T4_gp19"/>
    <property type="match status" value="1"/>
</dbReference>
<protein>
    <recommendedName>
        <fullName evidence="3">Phage tail protein</fullName>
    </recommendedName>
</protein>
<gene>
    <name evidence="1" type="ORF">PROAA_2060007</name>
</gene>
<organism evidence="1 2">
    <name type="scientific">Candidatus Propionivibrio aalborgensis</name>
    <dbReference type="NCBI Taxonomy" id="1860101"/>
    <lineage>
        <taxon>Bacteria</taxon>
        <taxon>Pseudomonadati</taxon>
        <taxon>Pseudomonadota</taxon>
        <taxon>Betaproteobacteria</taxon>
        <taxon>Rhodocyclales</taxon>
        <taxon>Rhodocyclaceae</taxon>
        <taxon>Propionivibrio</taxon>
    </lineage>
</organism>
<dbReference type="InterPro" id="IPR011747">
    <property type="entry name" value="CHP02241"/>
</dbReference>
<reference evidence="1 2" key="1">
    <citation type="submission" date="2016-06" db="EMBL/GenBank/DDBJ databases">
        <authorList>
            <person name="Kjaerup R.B."/>
            <person name="Dalgaard T.S."/>
            <person name="Juul-Madsen H.R."/>
        </authorList>
    </citation>
    <scope>NUCLEOTIDE SEQUENCE [LARGE SCALE GENOMIC DNA]</scope>
    <source>
        <strain evidence="1">2</strain>
    </source>
</reference>
<proteinExistence type="predicted"/>
<name>A0A1A8XRE4_9RHOO</name>
<keyword evidence="2" id="KW-1185">Reference proteome</keyword>
<evidence type="ECO:0008006" key="3">
    <source>
        <dbReference type="Google" id="ProtNLM"/>
    </source>
</evidence>
<sequence>MPAQYPLPAFHFTVQWGGTRIGFSEVTGLTQENQAIEYRDGSFPEYSSIKMPGLRKFSNITLKRGIIKSDNDFFNWLSTVKLNTVERRDIVISLLNEKHEPVMVWKAQNAFPVKVEGPALKASGNEVAIESIELAHEGLELQND</sequence>
<dbReference type="PANTHER" id="PTHR38009:SF1">
    <property type="entry name" value="CONSERVED HYPOTHETICAL PHAGE TAIL PROTEIN"/>
    <property type="match status" value="1"/>
</dbReference>
<dbReference type="NCBIfam" id="TIGR02241">
    <property type="entry name" value="conserved hypothetical phage tail region protein"/>
    <property type="match status" value="1"/>
</dbReference>
<dbReference type="PANTHER" id="PTHR38009">
    <property type="entry name" value="CONSERVED HYPOTHETICAL PHAGE TAIL PROTEIN"/>
    <property type="match status" value="1"/>
</dbReference>
<dbReference type="AlphaFoldDB" id="A0A1A8XRE4"/>
<evidence type="ECO:0000313" key="2">
    <source>
        <dbReference type="Proteomes" id="UP000199600"/>
    </source>
</evidence>
<dbReference type="Proteomes" id="UP000199600">
    <property type="component" value="Unassembled WGS sequence"/>
</dbReference>
<dbReference type="InterPro" id="IPR010667">
    <property type="entry name" value="Phage_T4_Gp19"/>
</dbReference>